<proteinExistence type="predicted"/>
<feature type="region of interest" description="Disordered" evidence="1">
    <location>
        <begin position="1"/>
        <end position="20"/>
    </location>
</feature>
<dbReference type="Proteomes" id="UP001139157">
    <property type="component" value="Unassembled WGS sequence"/>
</dbReference>
<evidence type="ECO:0000313" key="2">
    <source>
        <dbReference type="EMBL" id="MCM6775843.1"/>
    </source>
</evidence>
<accession>A0A9X2ECR1</accession>
<comment type="caution">
    <text evidence="2">The sequence shown here is derived from an EMBL/GenBank/DDBJ whole genome shotgun (WGS) entry which is preliminary data.</text>
</comment>
<evidence type="ECO:0000313" key="3">
    <source>
        <dbReference type="Proteomes" id="UP001139157"/>
    </source>
</evidence>
<evidence type="ECO:0000256" key="1">
    <source>
        <dbReference type="SAM" id="MobiDB-lite"/>
    </source>
</evidence>
<name>A0A9X2ECR1_9NOCA</name>
<dbReference type="AlphaFoldDB" id="A0A9X2ECR1"/>
<keyword evidence="3" id="KW-1185">Reference proteome</keyword>
<protein>
    <submittedName>
        <fullName evidence="2">Uncharacterized protein</fullName>
    </submittedName>
</protein>
<gene>
    <name evidence="2" type="ORF">NDR86_20400</name>
</gene>
<dbReference type="EMBL" id="JAMRXG010000008">
    <property type="protein sequence ID" value="MCM6775843.1"/>
    <property type="molecule type" value="Genomic_DNA"/>
</dbReference>
<sequence>MTTRTGPAIPMVRLSAPGAPPALLEVPPMDTPPPDARDPWLAGSRDCAHEPADLSYDHARFILAVHAGHGGGCRQYLAAAASCFRRTGER</sequence>
<organism evidence="2 3">
    <name type="scientific">Nocardia pulmonis</name>
    <dbReference type="NCBI Taxonomy" id="2951408"/>
    <lineage>
        <taxon>Bacteria</taxon>
        <taxon>Bacillati</taxon>
        <taxon>Actinomycetota</taxon>
        <taxon>Actinomycetes</taxon>
        <taxon>Mycobacteriales</taxon>
        <taxon>Nocardiaceae</taxon>
        <taxon>Nocardia</taxon>
    </lineage>
</organism>
<dbReference type="RefSeq" id="WP_251914082.1">
    <property type="nucleotide sequence ID" value="NZ_JAMRXG010000008.1"/>
</dbReference>
<reference evidence="2" key="1">
    <citation type="submission" date="2022-06" db="EMBL/GenBank/DDBJ databases">
        <title>Novel species in genus nocardia.</title>
        <authorList>
            <person name="Li F."/>
        </authorList>
    </citation>
    <scope>NUCLEOTIDE SEQUENCE</scope>
    <source>
        <strain evidence="2">CDC141</strain>
    </source>
</reference>